<evidence type="ECO:0008006" key="3">
    <source>
        <dbReference type="Google" id="ProtNLM"/>
    </source>
</evidence>
<proteinExistence type="predicted"/>
<dbReference type="PANTHER" id="PTHR43762:SF1">
    <property type="entry name" value="D-ARABINONO-1,4-LACTONE OXIDASE"/>
    <property type="match status" value="1"/>
</dbReference>
<comment type="caution">
    <text evidence="1">The sequence shown here is derived from an EMBL/GenBank/DDBJ whole genome shotgun (WGS) entry which is preliminary data.</text>
</comment>
<keyword evidence="2" id="KW-1185">Reference proteome</keyword>
<name>A0ABV8RRT7_9SPHN</name>
<dbReference type="Proteomes" id="UP001595828">
    <property type="component" value="Unassembled WGS sequence"/>
</dbReference>
<organism evidence="1 2">
    <name type="scientific">Novosphingobium tardum</name>
    <dbReference type="NCBI Taxonomy" id="1538021"/>
    <lineage>
        <taxon>Bacteria</taxon>
        <taxon>Pseudomonadati</taxon>
        <taxon>Pseudomonadota</taxon>
        <taxon>Alphaproteobacteria</taxon>
        <taxon>Sphingomonadales</taxon>
        <taxon>Sphingomonadaceae</taxon>
        <taxon>Novosphingobium</taxon>
    </lineage>
</organism>
<accession>A0ABV8RRT7</accession>
<dbReference type="InterPro" id="IPR016169">
    <property type="entry name" value="FAD-bd_PCMH_sub2"/>
</dbReference>
<dbReference type="InterPro" id="IPR010031">
    <property type="entry name" value="FAD_lactone_oxidase-like"/>
</dbReference>
<evidence type="ECO:0000313" key="1">
    <source>
        <dbReference type="EMBL" id="MFC4294946.1"/>
    </source>
</evidence>
<sequence length="515" mass="55246">MATIEQGQGQPWSNYHLNIAHTAKIAAYASAGSESGLPGPARFAATAAAVRSLIGGLGDEAGRLLTLGSGWSLSSLLDIGDVQFDPAAFCAVSPVFPGDLVPHPAVPADRLAYASGGAKIWQLSEFAEARDRAIFTCGSYMGQSMAGSIATGVNGSRLGYGAIQNMIRGLHFVTAPDRSVYVEPASRPVLSDAAALVFADEVIRDDAIFDGCLVHLGGMGVVNGLVVELDVKRLFAVQRVRHQVDRNWLDQISRGDFEAVATALGGRDAPAYYEVQVDPYDPWGSKALHSLYYDVEALEAGLASIEIEPSLDIIARIINHVPDLFAVYASPLFFKETARGLPEGAVSWGTIHGKPPSTILKARIRTAAIALDRRMMIDTLPVMCQAMSDGLAREPLLHRRRHLLYTLRFVTAAAGAMAFTRFADTAVVDMEGFMDSPWSRDASAWTRDSLAGRFDYVPHWGKLDTGDAGLVRRQFGDAADPASAAGRWTAARGRLVPADARHLFASPALRAWGLV</sequence>
<protein>
    <recommendedName>
        <fullName evidence="3">FAD/FMN-containing dehydrogenase</fullName>
    </recommendedName>
</protein>
<dbReference type="EMBL" id="JBHSDR010000004">
    <property type="protein sequence ID" value="MFC4294946.1"/>
    <property type="molecule type" value="Genomic_DNA"/>
</dbReference>
<dbReference type="SUPFAM" id="SSF56176">
    <property type="entry name" value="FAD-binding/transporter-associated domain-like"/>
    <property type="match status" value="1"/>
</dbReference>
<gene>
    <name evidence="1" type="ORF">ACFO0A_07705</name>
</gene>
<reference evidence="2" key="1">
    <citation type="journal article" date="2019" name="Int. J. Syst. Evol. Microbiol.">
        <title>The Global Catalogue of Microorganisms (GCM) 10K type strain sequencing project: providing services to taxonomists for standard genome sequencing and annotation.</title>
        <authorList>
            <consortium name="The Broad Institute Genomics Platform"/>
            <consortium name="The Broad Institute Genome Sequencing Center for Infectious Disease"/>
            <person name="Wu L."/>
            <person name="Ma J."/>
        </authorList>
    </citation>
    <scope>NUCLEOTIDE SEQUENCE [LARGE SCALE GENOMIC DNA]</scope>
    <source>
        <strain evidence="2">CGMCC 1.12989</strain>
    </source>
</reference>
<dbReference type="Gene3D" id="3.30.465.10">
    <property type="match status" value="1"/>
</dbReference>
<dbReference type="InterPro" id="IPR036318">
    <property type="entry name" value="FAD-bd_PCMH-like_sf"/>
</dbReference>
<dbReference type="RefSeq" id="WP_379538427.1">
    <property type="nucleotide sequence ID" value="NZ_JBHSDR010000004.1"/>
</dbReference>
<dbReference type="PANTHER" id="PTHR43762">
    <property type="entry name" value="L-GULONOLACTONE OXIDASE"/>
    <property type="match status" value="1"/>
</dbReference>
<evidence type="ECO:0000313" key="2">
    <source>
        <dbReference type="Proteomes" id="UP001595828"/>
    </source>
</evidence>